<keyword evidence="6 11" id="KW-1133">Transmembrane helix</keyword>
<evidence type="ECO:0000313" key="12">
    <source>
        <dbReference type="EMBL" id="KAK7906774.1"/>
    </source>
</evidence>
<keyword evidence="3" id="KW-0808">Transferase</keyword>
<keyword evidence="9" id="KW-0325">Glycoprotein</keyword>
<accession>A0AAW0NUL1</accession>
<evidence type="ECO:0000256" key="4">
    <source>
        <dbReference type="ARBA" id="ARBA00022692"/>
    </source>
</evidence>
<evidence type="ECO:0000256" key="9">
    <source>
        <dbReference type="ARBA" id="ARBA00023180"/>
    </source>
</evidence>
<name>A0AAW0NUL1_9GOBI</name>
<comment type="subcellular location">
    <subcellularLocation>
        <location evidence="1">Golgi apparatus membrane</location>
        <topology evidence="1">Single-pass type II membrane protein</topology>
    </subcellularLocation>
</comment>
<keyword evidence="13" id="KW-1185">Reference proteome</keyword>
<dbReference type="SUPFAM" id="SSF52540">
    <property type="entry name" value="P-loop containing nucleoside triphosphate hydrolases"/>
    <property type="match status" value="1"/>
</dbReference>
<evidence type="ECO:0008006" key="14">
    <source>
        <dbReference type="Google" id="ProtNLM"/>
    </source>
</evidence>
<dbReference type="AlphaFoldDB" id="A0AAW0NUL1"/>
<keyword evidence="5" id="KW-0735">Signal-anchor</keyword>
<sequence length="488" mass="56372">MSDVLCSGKCLHKAVCGRRRLLWILLVFILICIVLQTFVTREVKQGPSVDLFHFAENSEMQDYLLGNFQYGPAHTLKPGLTSVEVNQDTAKTPNHFSTTRESKATVTKPRHMSSSQTSSFWSSPGKCTAKTHIVFLKTHKTASSTILNILQLFYPHFFASHFVQGVSTRRISEFHIMCNHMRFKKSEVAKVMPRDTFYFSILRNPVRMMESIFSYYKSIPAFHNKRTLDDFFNTSKTHYISSLTNNHYAHNILAFDFGLDNNATFDSSDLEQQVSNAISAIERDFHLILISEYFDESMVLLRHVLCWSLEDVVSFKLNSRSDRTRRKLSPETAERIKKWNVLDWQIYLHFNATFWHKLDTMIGRQQVQKEVNELRKLQTTLSNLCLKDGGAVDPSKVQDQSLRPLQYGAAVIQGYNLNPDLNNQTRVMCERLITPELQYTAKLYNQQFPDLVEWLQSSWHVKRAVKRRAVHLKSPQSALSSRNKSTAP</sequence>
<dbReference type="PANTHER" id="PTHR14647:SF62">
    <property type="entry name" value="GALACTOSE-3-O-SULFOTRANSFERASE 2"/>
    <property type="match status" value="1"/>
</dbReference>
<evidence type="ECO:0000256" key="10">
    <source>
        <dbReference type="SAM" id="MobiDB-lite"/>
    </source>
</evidence>
<evidence type="ECO:0000256" key="5">
    <source>
        <dbReference type="ARBA" id="ARBA00022968"/>
    </source>
</evidence>
<evidence type="ECO:0000256" key="1">
    <source>
        <dbReference type="ARBA" id="ARBA00004323"/>
    </source>
</evidence>
<proteinExistence type="inferred from homology"/>
<feature type="transmembrane region" description="Helical" evidence="11">
    <location>
        <begin position="21"/>
        <end position="39"/>
    </location>
</feature>
<dbReference type="Gene3D" id="3.40.50.300">
    <property type="entry name" value="P-loop containing nucleotide triphosphate hydrolases"/>
    <property type="match status" value="1"/>
</dbReference>
<evidence type="ECO:0000256" key="7">
    <source>
        <dbReference type="ARBA" id="ARBA00023034"/>
    </source>
</evidence>
<keyword evidence="4 11" id="KW-0812">Transmembrane</keyword>
<reference evidence="13" key="1">
    <citation type="submission" date="2024-04" db="EMBL/GenBank/DDBJ databases">
        <title>Salinicola lusitanus LLJ914,a marine bacterium isolated from the Okinawa Trough.</title>
        <authorList>
            <person name="Li J."/>
        </authorList>
    </citation>
    <scope>NUCLEOTIDE SEQUENCE [LARGE SCALE GENOMIC DNA]</scope>
</reference>
<evidence type="ECO:0000256" key="6">
    <source>
        <dbReference type="ARBA" id="ARBA00022989"/>
    </source>
</evidence>
<dbReference type="InterPro" id="IPR027417">
    <property type="entry name" value="P-loop_NTPase"/>
</dbReference>
<dbReference type="GO" id="GO:0000139">
    <property type="term" value="C:Golgi membrane"/>
    <property type="evidence" value="ECO:0007669"/>
    <property type="project" value="UniProtKB-SubCell"/>
</dbReference>
<evidence type="ECO:0000256" key="3">
    <source>
        <dbReference type="ARBA" id="ARBA00022679"/>
    </source>
</evidence>
<dbReference type="Proteomes" id="UP001460270">
    <property type="component" value="Unassembled WGS sequence"/>
</dbReference>
<dbReference type="GO" id="GO:0001733">
    <property type="term" value="F:galactosylceramide sulfotransferase activity"/>
    <property type="evidence" value="ECO:0007669"/>
    <property type="project" value="InterPro"/>
</dbReference>
<dbReference type="GO" id="GO:0009247">
    <property type="term" value="P:glycolipid biosynthetic process"/>
    <property type="evidence" value="ECO:0007669"/>
    <property type="project" value="InterPro"/>
</dbReference>
<comment type="similarity">
    <text evidence="2">Belongs to the galactose-3-O-sulfotransferase family.</text>
</comment>
<protein>
    <recommendedName>
        <fullName evidence="14">Galactose-3-O-sulfotransferase 2</fullName>
    </recommendedName>
</protein>
<organism evidence="12 13">
    <name type="scientific">Mugilogobius chulae</name>
    <name type="common">yellowstripe goby</name>
    <dbReference type="NCBI Taxonomy" id="88201"/>
    <lineage>
        <taxon>Eukaryota</taxon>
        <taxon>Metazoa</taxon>
        <taxon>Chordata</taxon>
        <taxon>Craniata</taxon>
        <taxon>Vertebrata</taxon>
        <taxon>Euteleostomi</taxon>
        <taxon>Actinopterygii</taxon>
        <taxon>Neopterygii</taxon>
        <taxon>Teleostei</taxon>
        <taxon>Neoteleostei</taxon>
        <taxon>Acanthomorphata</taxon>
        <taxon>Gobiaria</taxon>
        <taxon>Gobiiformes</taxon>
        <taxon>Gobioidei</taxon>
        <taxon>Gobiidae</taxon>
        <taxon>Gobionellinae</taxon>
        <taxon>Mugilogobius</taxon>
    </lineage>
</organism>
<evidence type="ECO:0000256" key="8">
    <source>
        <dbReference type="ARBA" id="ARBA00023136"/>
    </source>
</evidence>
<feature type="region of interest" description="Disordered" evidence="10">
    <location>
        <begin position="91"/>
        <end position="119"/>
    </location>
</feature>
<dbReference type="EMBL" id="JBBPFD010000011">
    <property type="protein sequence ID" value="KAK7906774.1"/>
    <property type="molecule type" value="Genomic_DNA"/>
</dbReference>
<gene>
    <name evidence="12" type="ORF">WMY93_015386</name>
</gene>
<evidence type="ECO:0000313" key="13">
    <source>
        <dbReference type="Proteomes" id="UP001460270"/>
    </source>
</evidence>
<keyword evidence="8 11" id="KW-0472">Membrane</keyword>
<dbReference type="PANTHER" id="PTHR14647">
    <property type="entry name" value="GALACTOSE-3-O-SULFOTRANSFERASE"/>
    <property type="match status" value="1"/>
</dbReference>
<dbReference type="InterPro" id="IPR009729">
    <property type="entry name" value="Gal-3-0_sulfotransfrase"/>
</dbReference>
<comment type="caution">
    <text evidence="12">The sequence shown here is derived from an EMBL/GenBank/DDBJ whole genome shotgun (WGS) entry which is preliminary data.</text>
</comment>
<evidence type="ECO:0000256" key="2">
    <source>
        <dbReference type="ARBA" id="ARBA00008124"/>
    </source>
</evidence>
<keyword evidence="7" id="KW-0333">Golgi apparatus</keyword>
<evidence type="ECO:0000256" key="11">
    <source>
        <dbReference type="SAM" id="Phobius"/>
    </source>
</evidence>
<dbReference type="Pfam" id="PF06990">
    <property type="entry name" value="Gal-3-0_sulfotr"/>
    <property type="match status" value="1"/>
</dbReference>